<accession>A0ABW3MVC2</accession>
<dbReference type="RefSeq" id="WP_386052510.1">
    <property type="nucleotide sequence ID" value="NZ_JBHTKH010000005.1"/>
</dbReference>
<sequence length="162" mass="16607">MHRPTRTAALVAGAVLGLTTLVAPAASASDGSSGHHRSGHTILRADLTGSMPDGPTIAMVKPGQLPWVVDEGTARVRSDGRVRVRVEGLVIPDRGTPGPVTSISASVVCNGMVVGTTMTAPLDMEGDARLDGMVWLPKMCDMPMVLVNPNGNAGAYIAATGL</sequence>
<keyword evidence="1" id="KW-0732">Signal</keyword>
<dbReference type="Proteomes" id="UP001597046">
    <property type="component" value="Unassembled WGS sequence"/>
</dbReference>
<proteinExistence type="predicted"/>
<gene>
    <name evidence="2" type="ORF">ACFQ2V_09830</name>
</gene>
<comment type="caution">
    <text evidence="2">The sequence shown here is derived from an EMBL/GenBank/DDBJ whole genome shotgun (WGS) entry which is preliminary data.</text>
</comment>
<evidence type="ECO:0000313" key="3">
    <source>
        <dbReference type="Proteomes" id="UP001597046"/>
    </source>
</evidence>
<evidence type="ECO:0000313" key="2">
    <source>
        <dbReference type="EMBL" id="MFD1054603.1"/>
    </source>
</evidence>
<evidence type="ECO:0000256" key="1">
    <source>
        <dbReference type="SAM" id="SignalP"/>
    </source>
</evidence>
<name>A0ABW3MVC2_9MICO</name>
<feature type="chain" id="PRO_5045693626" evidence="1">
    <location>
        <begin position="29"/>
        <end position="162"/>
    </location>
</feature>
<protein>
    <submittedName>
        <fullName evidence="2">Uncharacterized protein</fullName>
    </submittedName>
</protein>
<reference evidence="3" key="1">
    <citation type="journal article" date="2019" name="Int. J. Syst. Evol. Microbiol.">
        <title>The Global Catalogue of Microorganisms (GCM) 10K type strain sequencing project: providing services to taxonomists for standard genome sequencing and annotation.</title>
        <authorList>
            <consortium name="The Broad Institute Genomics Platform"/>
            <consortium name="The Broad Institute Genome Sequencing Center for Infectious Disease"/>
            <person name="Wu L."/>
            <person name="Ma J."/>
        </authorList>
    </citation>
    <scope>NUCLEOTIDE SEQUENCE [LARGE SCALE GENOMIC DNA]</scope>
    <source>
        <strain evidence="3">CCUG 57508</strain>
    </source>
</reference>
<organism evidence="2 3">
    <name type="scientific">Terrabacter terrigena</name>
    <dbReference type="NCBI Taxonomy" id="574718"/>
    <lineage>
        <taxon>Bacteria</taxon>
        <taxon>Bacillati</taxon>
        <taxon>Actinomycetota</taxon>
        <taxon>Actinomycetes</taxon>
        <taxon>Micrococcales</taxon>
        <taxon>Intrasporangiaceae</taxon>
        <taxon>Terrabacter</taxon>
    </lineage>
</organism>
<dbReference type="EMBL" id="JBHTKH010000005">
    <property type="protein sequence ID" value="MFD1054603.1"/>
    <property type="molecule type" value="Genomic_DNA"/>
</dbReference>
<feature type="signal peptide" evidence="1">
    <location>
        <begin position="1"/>
        <end position="28"/>
    </location>
</feature>
<keyword evidence="3" id="KW-1185">Reference proteome</keyword>